<evidence type="ECO:0000259" key="13">
    <source>
        <dbReference type="PROSITE" id="PS51195"/>
    </source>
</evidence>
<feature type="domain" description="Helicase ATP-binding" evidence="11">
    <location>
        <begin position="246"/>
        <end position="422"/>
    </location>
</feature>
<evidence type="ECO:0000256" key="1">
    <source>
        <dbReference type="ARBA" id="ARBA00004123"/>
    </source>
</evidence>
<keyword evidence="4 9" id="KW-0378">Hydrolase</keyword>
<dbReference type="PROSITE" id="PS51192">
    <property type="entry name" value="HELICASE_ATP_BIND_1"/>
    <property type="match status" value="1"/>
</dbReference>
<feature type="compositionally biased region" description="Low complexity" evidence="10">
    <location>
        <begin position="644"/>
        <end position="667"/>
    </location>
</feature>
<dbReference type="FunFam" id="3.40.50.300:FF:000079">
    <property type="entry name" value="probable ATP-dependent RNA helicase DDX17"/>
    <property type="match status" value="1"/>
</dbReference>
<comment type="caution">
    <text evidence="14">The sequence shown here is derived from an EMBL/GenBank/DDBJ whole genome shotgun (WGS) entry which is preliminary data.</text>
</comment>
<feature type="compositionally biased region" description="Low complexity" evidence="10">
    <location>
        <begin position="607"/>
        <end position="621"/>
    </location>
</feature>
<keyword evidence="5 9" id="KW-0347">Helicase</keyword>
<accession>A0A1Y2BFS9</accession>
<dbReference type="Gene3D" id="3.40.50.300">
    <property type="entry name" value="P-loop containing nucleotide triphosphate hydrolases"/>
    <property type="match status" value="2"/>
</dbReference>
<dbReference type="InterPro" id="IPR000629">
    <property type="entry name" value="RNA-helicase_DEAD-box_CS"/>
</dbReference>
<evidence type="ECO:0000259" key="12">
    <source>
        <dbReference type="PROSITE" id="PS51194"/>
    </source>
</evidence>
<dbReference type="STRING" id="1754190.A0A1Y2BFS9"/>
<dbReference type="InterPro" id="IPR014014">
    <property type="entry name" value="RNA_helicase_DEAD_Q_motif"/>
</dbReference>
<name>A0A1Y2BFS9_9FUNG</name>
<evidence type="ECO:0000256" key="9">
    <source>
        <dbReference type="RuleBase" id="RU000492"/>
    </source>
</evidence>
<keyword evidence="3 9" id="KW-0547">Nucleotide-binding</keyword>
<dbReference type="GO" id="GO:0016787">
    <property type="term" value="F:hydrolase activity"/>
    <property type="evidence" value="ECO:0007669"/>
    <property type="project" value="UniProtKB-KW"/>
</dbReference>
<reference evidence="14 15" key="1">
    <citation type="submission" date="2016-08" db="EMBL/GenBank/DDBJ databases">
        <title>A Parts List for Fungal Cellulosomes Revealed by Comparative Genomics.</title>
        <authorList>
            <consortium name="DOE Joint Genome Institute"/>
            <person name="Haitjema C.H."/>
            <person name="Gilmore S.P."/>
            <person name="Henske J.K."/>
            <person name="Solomon K.V."/>
            <person name="De Groot R."/>
            <person name="Kuo A."/>
            <person name="Mondo S.J."/>
            <person name="Salamov A.A."/>
            <person name="Labutti K."/>
            <person name="Zhao Z."/>
            <person name="Chiniquy J."/>
            <person name="Barry K."/>
            <person name="Brewer H.M."/>
            <person name="Purvine S.O."/>
            <person name="Wright A.T."/>
            <person name="Boxma B."/>
            <person name="Van Alen T."/>
            <person name="Hackstein J.H."/>
            <person name="Baker S.E."/>
            <person name="Grigoriev I.V."/>
            <person name="O'Malley M.A."/>
        </authorList>
    </citation>
    <scope>NUCLEOTIDE SEQUENCE [LARGE SCALE GENOMIC DNA]</scope>
    <source>
        <strain evidence="14 15">G1</strain>
    </source>
</reference>
<feature type="region of interest" description="Disordered" evidence="10">
    <location>
        <begin position="1"/>
        <end position="43"/>
    </location>
</feature>
<dbReference type="Pfam" id="PF00270">
    <property type="entry name" value="DEAD"/>
    <property type="match status" value="1"/>
</dbReference>
<dbReference type="AlphaFoldDB" id="A0A1Y2BFS9"/>
<dbReference type="GO" id="GO:0003724">
    <property type="term" value="F:RNA helicase activity"/>
    <property type="evidence" value="ECO:0007669"/>
    <property type="project" value="UniProtKB-EC"/>
</dbReference>
<feature type="domain" description="DEAD-box RNA helicase Q" evidence="13">
    <location>
        <begin position="215"/>
        <end position="243"/>
    </location>
</feature>
<dbReference type="SMART" id="SM00487">
    <property type="entry name" value="DEXDc"/>
    <property type="match status" value="1"/>
</dbReference>
<feature type="compositionally biased region" description="Polar residues" evidence="10">
    <location>
        <begin position="1"/>
        <end position="10"/>
    </location>
</feature>
<keyword evidence="15" id="KW-1185">Reference proteome</keyword>
<keyword evidence="6 9" id="KW-0067">ATP-binding</keyword>
<dbReference type="PANTHER" id="PTHR47958">
    <property type="entry name" value="ATP-DEPENDENT RNA HELICASE DBP3"/>
    <property type="match status" value="1"/>
</dbReference>
<dbReference type="GO" id="GO:0003676">
    <property type="term" value="F:nucleic acid binding"/>
    <property type="evidence" value="ECO:0007669"/>
    <property type="project" value="InterPro"/>
</dbReference>
<dbReference type="InterPro" id="IPR011545">
    <property type="entry name" value="DEAD/DEAH_box_helicase_dom"/>
</dbReference>
<dbReference type="InterPro" id="IPR014001">
    <property type="entry name" value="Helicase_ATP-bd"/>
</dbReference>
<evidence type="ECO:0000313" key="15">
    <source>
        <dbReference type="Proteomes" id="UP000193920"/>
    </source>
</evidence>
<dbReference type="CDD" id="cd17952">
    <property type="entry name" value="DEADc_DDX42"/>
    <property type="match status" value="1"/>
</dbReference>
<dbReference type="PROSITE" id="PS00039">
    <property type="entry name" value="DEAD_ATP_HELICASE"/>
    <property type="match status" value="1"/>
</dbReference>
<comment type="subcellular location">
    <subcellularLocation>
        <location evidence="1">Nucleus</location>
    </subcellularLocation>
</comment>
<keyword evidence="7" id="KW-0539">Nucleus</keyword>
<sequence length="694" mass="79081">MNSSFQNKNIFENKPKRKNIFEEEDDSSSPPPIKKKFTLDDDDDDNFLEKKFGSKINTKKETVKAEFMAGIDDQLKKESEAPKKEFIVRDDIEEEDYIESYVNHMKKKGIDVGKTREKIEKDLKDIDSDEEVYSAARAIDEGIAYDSDDNMIVQKNKEIEPLPPVNHDEIEYAKFEKYFYKEHPDIAKLSEEEVKQIRKDLDMWVTGHDVAKPCISFGHFGFDDRLINAIIKQGFTEPTGIQRQAIPVALSGRDLIGIAKTGSGKTASFVWPMIIHILDQPDLEKGDGPIGLILAPTRELAHQIYIEAKKFAKVYNIKVAAVYGGESKADQFKELRNGYVEILVATPGRLIDMIKMKATNLRKITFLVLDEADRMLDLGFEPQVRSICNNIRPDRQVLMFSATFPKKIEKLTRDVLHDPVKIHIGNIGASNTDIEQHVIVLQDDSFKWNWLISNLVKFTVEGSVLVFVGRKAGVDELAQNLKQAGFDCLALHGDLLQMDRDRILYDFKHENKKILVCTDVASRGLDIKSVKTVVNYDVARDIDSHVHRIGRTGRAGEKGTAYTLITQKEDRFAVDLIKNLEDAHQVVPPELIEVAKKNPRFRKRNNRWGNNRNNGRRNNYNNDRRKGDYNYSRNNANEIPLGGNNQYSSSSFSNYSRNNNNNNNNKSGMSKGYMSFTKAKSDIGRSTSSVDEKK</sequence>
<evidence type="ECO:0000256" key="10">
    <source>
        <dbReference type="SAM" id="MobiDB-lite"/>
    </source>
</evidence>
<dbReference type="SMART" id="SM00490">
    <property type="entry name" value="HELICc"/>
    <property type="match status" value="1"/>
</dbReference>
<evidence type="ECO:0000256" key="8">
    <source>
        <dbReference type="PROSITE-ProRule" id="PRU00552"/>
    </source>
</evidence>
<dbReference type="EC" id="3.6.4.13" evidence="2"/>
<dbReference type="GO" id="GO:0005524">
    <property type="term" value="F:ATP binding"/>
    <property type="evidence" value="ECO:0007669"/>
    <property type="project" value="UniProtKB-KW"/>
</dbReference>
<dbReference type="OrthoDB" id="196131at2759"/>
<feature type="compositionally biased region" description="Polar residues" evidence="10">
    <location>
        <begin position="684"/>
        <end position="694"/>
    </location>
</feature>
<evidence type="ECO:0000313" key="14">
    <source>
        <dbReference type="EMBL" id="ORY33663.1"/>
    </source>
</evidence>
<evidence type="ECO:0000256" key="2">
    <source>
        <dbReference type="ARBA" id="ARBA00012552"/>
    </source>
</evidence>
<dbReference type="PROSITE" id="PS51194">
    <property type="entry name" value="HELICASE_CTER"/>
    <property type="match status" value="1"/>
</dbReference>
<dbReference type="PROSITE" id="PS51195">
    <property type="entry name" value="Q_MOTIF"/>
    <property type="match status" value="1"/>
</dbReference>
<dbReference type="CDD" id="cd18787">
    <property type="entry name" value="SF2_C_DEAD"/>
    <property type="match status" value="1"/>
</dbReference>
<feature type="region of interest" description="Disordered" evidence="10">
    <location>
        <begin position="602"/>
        <end position="694"/>
    </location>
</feature>
<feature type="short sequence motif" description="Q motif" evidence="8">
    <location>
        <begin position="215"/>
        <end position="243"/>
    </location>
</feature>
<evidence type="ECO:0000256" key="5">
    <source>
        <dbReference type="ARBA" id="ARBA00022806"/>
    </source>
</evidence>
<dbReference type="Pfam" id="PF00271">
    <property type="entry name" value="Helicase_C"/>
    <property type="match status" value="1"/>
</dbReference>
<dbReference type="InterPro" id="IPR001650">
    <property type="entry name" value="Helicase_C-like"/>
</dbReference>
<feature type="domain" description="Helicase C-terminal" evidence="12">
    <location>
        <begin position="433"/>
        <end position="595"/>
    </location>
</feature>
<gene>
    <name evidence="14" type="ORF">LY90DRAFT_705092</name>
</gene>
<comment type="similarity">
    <text evidence="9">Belongs to the DEAD box helicase family.</text>
</comment>
<dbReference type="InterPro" id="IPR027417">
    <property type="entry name" value="P-loop_NTPase"/>
</dbReference>
<evidence type="ECO:0000256" key="7">
    <source>
        <dbReference type="ARBA" id="ARBA00023242"/>
    </source>
</evidence>
<dbReference type="GO" id="GO:0005634">
    <property type="term" value="C:nucleus"/>
    <property type="evidence" value="ECO:0007669"/>
    <property type="project" value="UniProtKB-SubCell"/>
</dbReference>
<dbReference type="EMBL" id="MCOG01000159">
    <property type="protein sequence ID" value="ORY33663.1"/>
    <property type="molecule type" value="Genomic_DNA"/>
</dbReference>
<organism evidence="14 15">
    <name type="scientific">Neocallimastix californiae</name>
    <dbReference type="NCBI Taxonomy" id="1754190"/>
    <lineage>
        <taxon>Eukaryota</taxon>
        <taxon>Fungi</taxon>
        <taxon>Fungi incertae sedis</taxon>
        <taxon>Chytridiomycota</taxon>
        <taxon>Chytridiomycota incertae sedis</taxon>
        <taxon>Neocallimastigomycetes</taxon>
        <taxon>Neocallimastigales</taxon>
        <taxon>Neocallimastigaceae</taxon>
        <taxon>Neocallimastix</taxon>
    </lineage>
</organism>
<evidence type="ECO:0000256" key="3">
    <source>
        <dbReference type="ARBA" id="ARBA00022741"/>
    </source>
</evidence>
<evidence type="ECO:0000259" key="11">
    <source>
        <dbReference type="PROSITE" id="PS51192"/>
    </source>
</evidence>
<proteinExistence type="inferred from homology"/>
<dbReference type="Proteomes" id="UP000193920">
    <property type="component" value="Unassembled WGS sequence"/>
</dbReference>
<evidence type="ECO:0000256" key="6">
    <source>
        <dbReference type="ARBA" id="ARBA00022840"/>
    </source>
</evidence>
<evidence type="ECO:0000256" key="4">
    <source>
        <dbReference type="ARBA" id="ARBA00022801"/>
    </source>
</evidence>
<protein>
    <recommendedName>
        <fullName evidence="2">RNA helicase</fullName>
        <ecNumber evidence="2">3.6.4.13</ecNumber>
    </recommendedName>
</protein>
<dbReference type="SUPFAM" id="SSF52540">
    <property type="entry name" value="P-loop containing nucleoside triphosphate hydrolases"/>
    <property type="match status" value="2"/>
</dbReference>